<dbReference type="InterPro" id="IPR001584">
    <property type="entry name" value="Integrase_cat-core"/>
</dbReference>
<reference evidence="4 5" key="1">
    <citation type="submission" date="2016-08" db="EMBL/GenBank/DDBJ databases">
        <authorList>
            <consortium name="Lentinula edodes genome sequencing consortium"/>
            <person name="Sakamoto Y."/>
            <person name="Nakade K."/>
            <person name="Sato S."/>
            <person name="Yoshida Y."/>
            <person name="Miyazaki K."/>
            <person name="Natsume S."/>
            <person name="Konno N."/>
        </authorList>
    </citation>
    <scope>NUCLEOTIDE SEQUENCE [LARGE SCALE GENOMIC DNA]</scope>
    <source>
        <strain evidence="4 5">NBRC 111202</strain>
    </source>
</reference>
<keyword evidence="5" id="KW-1185">Reference proteome</keyword>
<dbReference type="CDD" id="cd09272">
    <property type="entry name" value="RNase_HI_RT_Ty1"/>
    <property type="match status" value="1"/>
</dbReference>
<name>A0A1Q3EFG4_LENED</name>
<evidence type="ECO:0000259" key="3">
    <source>
        <dbReference type="PROSITE" id="PS50994"/>
    </source>
</evidence>
<feature type="region of interest" description="Disordered" evidence="2">
    <location>
        <begin position="806"/>
        <end position="841"/>
    </location>
</feature>
<evidence type="ECO:0000256" key="1">
    <source>
        <dbReference type="ARBA" id="ARBA00022884"/>
    </source>
</evidence>
<dbReference type="Proteomes" id="UP000188533">
    <property type="component" value="Unassembled WGS sequence"/>
</dbReference>
<dbReference type="InterPro" id="IPR054722">
    <property type="entry name" value="PolX-like_BBD"/>
</dbReference>
<comment type="caution">
    <text evidence="4">The sequence shown here is derived from an EMBL/GenBank/DDBJ whole genome shotgun (WGS) entry which is preliminary data.</text>
</comment>
<feature type="region of interest" description="Disordered" evidence="2">
    <location>
        <begin position="1169"/>
        <end position="1189"/>
    </location>
</feature>
<feature type="region of interest" description="Disordered" evidence="2">
    <location>
        <begin position="210"/>
        <end position="243"/>
    </location>
</feature>
<dbReference type="EMBL" id="BDGU01000286">
    <property type="protein sequence ID" value="GAW05916.1"/>
    <property type="molecule type" value="Genomic_DNA"/>
</dbReference>
<dbReference type="InterPro" id="IPR036397">
    <property type="entry name" value="RNaseH_sf"/>
</dbReference>
<dbReference type="InterPro" id="IPR013103">
    <property type="entry name" value="RVT_2"/>
</dbReference>
<dbReference type="Gene3D" id="3.30.420.10">
    <property type="entry name" value="Ribonuclease H-like superfamily/Ribonuclease H"/>
    <property type="match status" value="1"/>
</dbReference>
<feature type="compositionally biased region" description="Pro residues" evidence="2">
    <location>
        <begin position="814"/>
        <end position="830"/>
    </location>
</feature>
<dbReference type="GO" id="GO:0003723">
    <property type="term" value="F:RNA binding"/>
    <property type="evidence" value="ECO:0007669"/>
    <property type="project" value="UniProtKB-KW"/>
</dbReference>
<dbReference type="Pfam" id="PF13976">
    <property type="entry name" value="gag_pre-integrs"/>
    <property type="match status" value="1"/>
</dbReference>
<dbReference type="STRING" id="5353.A0A1Q3EFG4"/>
<dbReference type="SUPFAM" id="SSF53098">
    <property type="entry name" value="Ribonuclease H-like"/>
    <property type="match status" value="1"/>
</dbReference>
<dbReference type="PROSITE" id="PS50994">
    <property type="entry name" value="INTEGRASE"/>
    <property type="match status" value="1"/>
</dbReference>
<feature type="compositionally biased region" description="Polar residues" evidence="2">
    <location>
        <begin position="210"/>
        <end position="236"/>
    </location>
</feature>
<dbReference type="InterPro" id="IPR025724">
    <property type="entry name" value="GAG-pre-integrase_dom"/>
</dbReference>
<evidence type="ECO:0000256" key="2">
    <source>
        <dbReference type="SAM" id="MobiDB-lite"/>
    </source>
</evidence>
<dbReference type="Pfam" id="PF25597">
    <property type="entry name" value="SH3_retrovirus"/>
    <property type="match status" value="1"/>
</dbReference>
<evidence type="ECO:0000313" key="4">
    <source>
        <dbReference type="EMBL" id="GAW05916.1"/>
    </source>
</evidence>
<reference evidence="4 5" key="2">
    <citation type="submission" date="2017-02" db="EMBL/GenBank/DDBJ databases">
        <title>A genome survey and senescence transcriptome analysis in Lentinula edodes.</title>
        <authorList>
            <person name="Sakamoto Y."/>
            <person name="Nakade K."/>
            <person name="Sato S."/>
            <person name="Yoshida Y."/>
            <person name="Miyazaki K."/>
            <person name="Natsume S."/>
            <person name="Konno N."/>
        </authorList>
    </citation>
    <scope>NUCLEOTIDE SEQUENCE [LARGE SCALE GENOMIC DNA]</scope>
    <source>
        <strain evidence="4 5">NBRC 111202</strain>
    </source>
</reference>
<organism evidence="4 5">
    <name type="scientific">Lentinula edodes</name>
    <name type="common">Shiitake mushroom</name>
    <name type="synonym">Lentinus edodes</name>
    <dbReference type="NCBI Taxonomy" id="5353"/>
    <lineage>
        <taxon>Eukaryota</taxon>
        <taxon>Fungi</taxon>
        <taxon>Dikarya</taxon>
        <taxon>Basidiomycota</taxon>
        <taxon>Agaricomycotina</taxon>
        <taxon>Agaricomycetes</taxon>
        <taxon>Agaricomycetidae</taxon>
        <taxon>Agaricales</taxon>
        <taxon>Marasmiineae</taxon>
        <taxon>Omphalotaceae</taxon>
        <taxon>Lentinula</taxon>
    </lineage>
</organism>
<evidence type="ECO:0000313" key="5">
    <source>
        <dbReference type="Proteomes" id="UP000188533"/>
    </source>
</evidence>
<feature type="domain" description="Integrase catalytic" evidence="3">
    <location>
        <begin position="546"/>
        <end position="716"/>
    </location>
</feature>
<sequence length="1413" mass="156469">MSATISSTGLSSSQHLTADKDNILNWIIQVEECITGKGLKGYLTGDITKPTSITTSTTETPVYSISPSLAEYLYRDGITRSILINSMVDPIGCGADRTGTANKCWESILETCIPQSDSRQSLIIQKMEDMVLSNTCSLEEVEEHITQLKKLRHELSQLGKAMTDKDFKGYVIRSLPASPEWLAMSGPLHSQTLLDCISNITTHAITISQARNRPHSHPSNQTSALSTQSTPSQRCTNPGCKARNRSSHRLETCYWPGGGKEGQFPPNFGRRSGASMASTPSTSNASVAYAPHYALVASTSACGFDWSDEPCGIEVQRIEEVEDEDALTTHITIEDCPNEIEESLAYVTIAQPTLTQPTSGAPLDSGATDHFFRHREAFTDYREIPIRYGHAAQAGDGFPIVGRGSVTRNVFTNGKWACVTFKNALHAPSLASDLLSVSQLDKAGCKTVFGLNRAVVSKDNHSLFGASVRDGMYVVEMEPLPAAFLSTNSPVSLCQWHRRLAHGSPDTICIMSDKDLVDGLTITSREVPGKCVDCILARQTTRPYDKPSNPNVDPLELVAIDLWGPSRVPTAAGNKYMMVISDSGSGTHGGEFLKDKGDATTIPAFDEYRIRAEAESGKKIRTVISDNSFNTEAWRRYFNSHNIRHVTTTPYSSAQNGLAERAIRQITEDMRANLRDSGLPPPYWAHAADHAIYTRNLIPSRRHPNQIPREILTGKRQDVSHLRVFGCRCWCKVPVVNGHQVDGGDKIDDRGIECTFLGYAPGSGNYICQDKQGRIIDSRSVIFEEGVPHRTRDSDEVDFLDEVPLQSRTDTTIPPSPPSPLTPLPKSPEPAEPERATRRSRAEIWGTIPTRSSARLNPPMEPIPAASLASDPFSRLSCELDDYLALMSSDPISTSVPRSYSEALRQDKDRWLAAMDVEMENHRQKGTWELVDPPPGANIMDCRWVYDIKKDNEGRAIQDKARLVGKGFTQQLGVDYTETWAAVSRLESIRMLAAVAASLGLELWQVDFVAAYLNSIPEVDIYMRQPPGYVTPETEGKVCLLLKTIYGTMQGAHDWANTLDKSFTSLGYQASKADPCIRTKRHPGVTITATYTDDVWGASESRELGEKAKAELAALWDIKDVGENHRLLGMRVEQNLERGIVKLSQQGYFEEVFTRFKLENLTPRSTPLPVGINLDSSMSPKTESEKSEMVDKPYRPLLGCVMWGQLATRPDLSFAVSLLSRFQNNPGITHWRALLHVVGYIKSTINYGITFSRDFPLKPMGYVDASYGDDPDTRRSTSGQVFVMSGGPVSWSSKRQATVALSTVEAEYVALSRGAQQLKWMYAWMEEIGMEQEKPGVLRGDNEGAVSLTKNTHGHHRVKHIDLRTHYIRELVSSKELVVEGIRGTENPADLFTKPLPRDTHHRYLEELNIAQV</sequence>
<dbReference type="InterPro" id="IPR057670">
    <property type="entry name" value="SH3_retrovirus"/>
</dbReference>
<dbReference type="PANTHER" id="PTHR11439">
    <property type="entry name" value="GAG-POL-RELATED RETROTRANSPOSON"/>
    <property type="match status" value="1"/>
</dbReference>
<dbReference type="Pfam" id="PF07727">
    <property type="entry name" value="RVT_2"/>
    <property type="match status" value="1"/>
</dbReference>
<dbReference type="GO" id="GO:0015074">
    <property type="term" value="P:DNA integration"/>
    <property type="evidence" value="ECO:0007669"/>
    <property type="project" value="InterPro"/>
</dbReference>
<feature type="compositionally biased region" description="Basic and acidic residues" evidence="2">
    <location>
        <begin position="832"/>
        <end position="841"/>
    </location>
</feature>
<accession>A0A1Q3EFG4</accession>
<proteinExistence type="predicted"/>
<dbReference type="InterPro" id="IPR012337">
    <property type="entry name" value="RNaseH-like_sf"/>
</dbReference>
<dbReference type="GO" id="GO:0005634">
    <property type="term" value="C:nucleus"/>
    <property type="evidence" value="ECO:0007669"/>
    <property type="project" value="UniProtKB-ARBA"/>
</dbReference>
<dbReference type="PANTHER" id="PTHR11439:SF483">
    <property type="entry name" value="PEPTIDE SYNTHASE GLIP-LIKE, PUTATIVE (AFU_ORTHOLOGUE AFUA_3G12920)-RELATED"/>
    <property type="match status" value="1"/>
</dbReference>
<dbReference type="Pfam" id="PF14223">
    <property type="entry name" value="Retrotran_gag_2"/>
    <property type="match status" value="1"/>
</dbReference>
<dbReference type="Pfam" id="PF22936">
    <property type="entry name" value="Pol_BBD"/>
    <property type="match status" value="1"/>
</dbReference>
<keyword evidence="1" id="KW-0694">RNA-binding</keyword>
<protein>
    <submittedName>
        <fullName evidence="4">Gag-Pol polyprotein</fullName>
    </submittedName>
</protein>
<gene>
    <name evidence="4" type="ORF">LENED_007804</name>
</gene>